<organism evidence="1 2">
    <name type="scientific">Halorhodospira halochloris</name>
    <name type="common">Ectothiorhodospira halochloris</name>
    <dbReference type="NCBI Taxonomy" id="1052"/>
    <lineage>
        <taxon>Bacteria</taxon>
        <taxon>Pseudomonadati</taxon>
        <taxon>Pseudomonadota</taxon>
        <taxon>Gammaproteobacteria</taxon>
        <taxon>Chromatiales</taxon>
        <taxon>Ectothiorhodospiraceae</taxon>
        <taxon>Halorhodospira</taxon>
    </lineage>
</organism>
<sequence length="102" mass="10963">MIEELATATALTKLMAVENKAAGAGIAPYIVLWIYPATHGDSLYIATTITSAAFGGLITMKLQGVEAQFIKGDLDITGTGVDEQSDNRDKGWYLCHYLPRLA</sequence>
<gene>
    <name evidence="1" type="ORF">HH1059_10210</name>
</gene>
<dbReference type="EMBL" id="AP017372">
    <property type="protein sequence ID" value="BBE11027.1"/>
    <property type="molecule type" value="Genomic_DNA"/>
</dbReference>
<dbReference type="Proteomes" id="UP000218890">
    <property type="component" value="Chromosome"/>
</dbReference>
<reference evidence="1" key="1">
    <citation type="submission" date="2016-02" db="EMBL/GenBank/DDBJ databases">
        <title>Halorhodospira halochloris DSM-1059 complete genome, version 2.</title>
        <authorList>
            <person name="Tsukatani Y."/>
        </authorList>
    </citation>
    <scope>NUCLEOTIDE SEQUENCE</scope>
    <source>
        <strain evidence="1">DSM 1059</strain>
    </source>
</reference>
<protein>
    <submittedName>
        <fullName evidence="1">Uncharacterized protein</fullName>
    </submittedName>
</protein>
<keyword evidence="2" id="KW-1185">Reference proteome</keyword>
<name>A0A2Z6EZF2_HALHR</name>
<evidence type="ECO:0000313" key="2">
    <source>
        <dbReference type="Proteomes" id="UP000218890"/>
    </source>
</evidence>
<dbReference type="KEGG" id="hhk:HH1059_10210"/>
<accession>A0A2Z6EZF2</accession>
<dbReference type="AlphaFoldDB" id="A0A2Z6EZF2"/>
<proteinExistence type="predicted"/>
<evidence type="ECO:0000313" key="1">
    <source>
        <dbReference type="EMBL" id="BBE11027.1"/>
    </source>
</evidence>